<keyword evidence="10" id="KW-0472">Membrane</keyword>
<dbReference type="InterPro" id="IPR003660">
    <property type="entry name" value="HAMP_dom"/>
</dbReference>
<dbReference type="Gene3D" id="6.10.340.10">
    <property type="match status" value="1"/>
</dbReference>
<dbReference type="PANTHER" id="PTHR45436:SF5">
    <property type="entry name" value="SENSOR HISTIDINE KINASE TRCS"/>
    <property type="match status" value="1"/>
</dbReference>
<evidence type="ECO:0000256" key="10">
    <source>
        <dbReference type="SAM" id="Phobius"/>
    </source>
</evidence>
<keyword evidence="4" id="KW-0808">Transferase</keyword>
<reference evidence="12 13" key="1">
    <citation type="submission" date="2016-10" db="EMBL/GenBank/DDBJ databases">
        <authorList>
            <person name="de Groot N.N."/>
        </authorList>
    </citation>
    <scope>NUCLEOTIDE SEQUENCE [LARGE SCALE GENOMIC DNA]</scope>
    <source>
        <strain evidence="12 13">CGMCC 4.6533</strain>
    </source>
</reference>
<evidence type="ECO:0000313" key="13">
    <source>
        <dbReference type="Proteomes" id="UP000199202"/>
    </source>
</evidence>
<dbReference type="AlphaFoldDB" id="A0A1G9B1L4"/>
<dbReference type="Proteomes" id="UP000199202">
    <property type="component" value="Unassembled WGS sequence"/>
</dbReference>
<dbReference type="CDD" id="cd06225">
    <property type="entry name" value="HAMP"/>
    <property type="match status" value="1"/>
</dbReference>
<keyword evidence="7 10" id="KW-1133">Transmembrane helix</keyword>
<organism evidence="12 13">
    <name type="scientific">Nonomuraea jiangxiensis</name>
    <dbReference type="NCBI Taxonomy" id="633440"/>
    <lineage>
        <taxon>Bacteria</taxon>
        <taxon>Bacillati</taxon>
        <taxon>Actinomycetota</taxon>
        <taxon>Actinomycetes</taxon>
        <taxon>Streptosporangiales</taxon>
        <taxon>Streptosporangiaceae</taxon>
        <taxon>Nonomuraea</taxon>
    </lineage>
</organism>
<comment type="catalytic activity">
    <reaction evidence="1">
        <text>ATP + protein L-histidine = ADP + protein N-phospho-L-histidine.</text>
        <dbReference type="EC" id="2.7.13.3"/>
    </reaction>
</comment>
<evidence type="ECO:0000256" key="8">
    <source>
        <dbReference type="ARBA" id="ARBA00023012"/>
    </source>
</evidence>
<evidence type="ECO:0000256" key="7">
    <source>
        <dbReference type="ARBA" id="ARBA00022989"/>
    </source>
</evidence>
<evidence type="ECO:0000256" key="9">
    <source>
        <dbReference type="SAM" id="MobiDB-lite"/>
    </source>
</evidence>
<evidence type="ECO:0000256" key="5">
    <source>
        <dbReference type="ARBA" id="ARBA00022692"/>
    </source>
</evidence>
<feature type="transmembrane region" description="Helical" evidence="10">
    <location>
        <begin position="150"/>
        <end position="171"/>
    </location>
</feature>
<keyword evidence="6" id="KW-0418">Kinase</keyword>
<name>A0A1G9B1L4_9ACTN</name>
<gene>
    <name evidence="12" type="ORF">SAMN05421869_115125</name>
</gene>
<dbReference type="STRING" id="633440.SAMN05421869_115125"/>
<keyword evidence="8" id="KW-0902">Two-component regulatory system</keyword>
<dbReference type="PANTHER" id="PTHR45436">
    <property type="entry name" value="SENSOR HISTIDINE KINASE YKOH"/>
    <property type="match status" value="1"/>
</dbReference>
<evidence type="ECO:0000256" key="4">
    <source>
        <dbReference type="ARBA" id="ARBA00022679"/>
    </source>
</evidence>
<evidence type="ECO:0000259" key="11">
    <source>
        <dbReference type="PROSITE" id="PS50885"/>
    </source>
</evidence>
<dbReference type="GO" id="GO:0005886">
    <property type="term" value="C:plasma membrane"/>
    <property type="evidence" value="ECO:0007669"/>
    <property type="project" value="TreeGrafter"/>
</dbReference>
<keyword evidence="3" id="KW-0597">Phosphoprotein</keyword>
<dbReference type="PROSITE" id="PS50885">
    <property type="entry name" value="HAMP"/>
    <property type="match status" value="1"/>
</dbReference>
<feature type="domain" description="HAMP" evidence="11">
    <location>
        <begin position="172"/>
        <end position="225"/>
    </location>
</feature>
<evidence type="ECO:0000256" key="6">
    <source>
        <dbReference type="ARBA" id="ARBA00022777"/>
    </source>
</evidence>
<dbReference type="InterPro" id="IPR050428">
    <property type="entry name" value="TCS_sensor_his_kinase"/>
</dbReference>
<evidence type="ECO:0000256" key="1">
    <source>
        <dbReference type="ARBA" id="ARBA00000085"/>
    </source>
</evidence>
<dbReference type="EC" id="2.7.13.3" evidence="2"/>
<dbReference type="Pfam" id="PF00672">
    <property type="entry name" value="HAMP"/>
    <property type="match status" value="1"/>
</dbReference>
<feature type="region of interest" description="Disordered" evidence="9">
    <location>
        <begin position="229"/>
        <end position="302"/>
    </location>
</feature>
<proteinExistence type="predicted"/>
<keyword evidence="5 10" id="KW-0812">Transmembrane</keyword>
<evidence type="ECO:0000256" key="2">
    <source>
        <dbReference type="ARBA" id="ARBA00012438"/>
    </source>
</evidence>
<accession>A0A1G9B1L4</accession>
<dbReference type="GO" id="GO:0004673">
    <property type="term" value="F:protein histidine kinase activity"/>
    <property type="evidence" value="ECO:0007669"/>
    <property type="project" value="UniProtKB-EC"/>
</dbReference>
<dbReference type="GO" id="GO:0000160">
    <property type="term" value="P:phosphorelay signal transduction system"/>
    <property type="evidence" value="ECO:0007669"/>
    <property type="project" value="UniProtKB-KW"/>
</dbReference>
<evidence type="ECO:0000256" key="3">
    <source>
        <dbReference type="ARBA" id="ARBA00022553"/>
    </source>
</evidence>
<evidence type="ECO:0000313" key="12">
    <source>
        <dbReference type="EMBL" id="SDK33479.1"/>
    </source>
</evidence>
<protein>
    <recommendedName>
        <fullName evidence="2">histidine kinase</fullName>
        <ecNumber evidence="2">2.7.13.3</ecNumber>
    </recommendedName>
</protein>
<keyword evidence="13" id="KW-1185">Reference proteome</keyword>
<dbReference type="SMART" id="SM00304">
    <property type="entry name" value="HAMP"/>
    <property type="match status" value="1"/>
</dbReference>
<dbReference type="EMBL" id="FNDJ01000015">
    <property type="protein sequence ID" value="SDK33479.1"/>
    <property type="molecule type" value="Genomic_DNA"/>
</dbReference>
<sequence length="302" mass="31247">MINCPRSIRGRCTVVVSLLALVVLAALGATAGLAVRHVAAEHLYAQAEDVAGQWITAARSVPSAAFPDPLPASGDVDLVQIVDDHGSVLAASAGARGGAPLTSLRPTPEDPVKRLSDGRRVVVAVRSGSTPVVLAARTVPAVLRGHRLEYLLAGLVLALAAAAGAGTWAAVGRMMRPVEALRAQLAEITLNDLGRRLPVPSGTDEFAELARTAGSALARLDEDLSRQRRRLATAPEPRAPLPTSAAPEPRAPLPTSAAQEPRTPRRAAPEPSSPEPVAEGAELVRNGKYKASKGRTATAAVP</sequence>